<proteinExistence type="predicted"/>
<name>A0A0G4IVW2_PLABS</name>
<evidence type="ECO:0000313" key="2">
    <source>
        <dbReference type="Proteomes" id="UP000039324"/>
    </source>
</evidence>
<dbReference type="Proteomes" id="UP000039324">
    <property type="component" value="Unassembled WGS sequence"/>
</dbReference>
<keyword evidence="2" id="KW-1185">Reference proteome</keyword>
<accession>A0A0G4IVW2</accession>
<gene>
    <name evidence="1" type="ORF">PBRA_001288</name>
</gene>
<sequence>MSTSMDATLAEAVAYEQRARKRRRTCASERNLDHIPVSLTEFRKSRSELKRHSSVSLPQFTALSILQGRVDS</sequence>
<dbReference type="AlphaFoldDB" id="A0A0G4IVW2"/>
<organism evidence="1 2">
    <name type="scientific">Plasmodiophora brassicae</name>
    <name type="common">Clubroot disease agent</name>
    <dbReference type="NCBI Taxonomy" id="37360"/>
    <lineage>
        <taxon>Eukaryota</taxon>
        <taxon>Sar</taxon>
        <taxon>Rhizaria</taxon>
        <taxon>Endomyxa</taxon>
        <taxon>Phytomyxea</taxon>
        <taxon>Plasmodiophorida</taxon>
        <taxon>Plasmodiophoridae</taxon>
        <taxon>Plasmodiophora</taxon>
    </lineage>
</organism>
<evidence type="ECO:0000313" key="1">
    <source>
        <dbReference type="EMBL" id="CEO99382.1"/>
    </source>
</evidence>
<dbReference type="EMBL" id="CDSF01000090">
    <property type="protein sequence ID" value="CEO99382.1"/>
    <property type="molecule type" value="Genomic_DNA"/>
</dbReference>
<reference evidence="1 2" key="1">
    <citation type="submission" date="2015-02" db="EMBL/GenBank/DDBJ databases">
        <authorList>
            <person name="Chooi Y.-H."/>
        </authorList>
    </citation>
    <scope>NUCLEOTIDE SEQUENCE [LARGE SCALE GENOMIC DNA]</scope>
    <source>
        <strain evidence="1">E3</strain>
    </source>
</reference>
<protein>
    <submittedName>
        <fullName evidence="1">Uncharacterized protein</fullName>
    </submittedName>
</protein>